<evidence type="ECO:0000313" key="10">
    <source>
        <dbReference type="EMBL" id="QQV77905.1"/>
    </source>
</evidence>
<dbReference type="PANTHER" id="PTHR21716:SF53">
    <property type="entry name" value="PERMEASE PERM-RELATED"/>
    <property type="match status" value="1"/>
</dbReference>
<evidence type="ECO:0000313" key="11">
    <source>
        <dbReference type="Proteomes" id="UP000595894"/>
    </source>
</evidence>
<accession>A0A974S5B4</accession>
<feature type="transmembrane region" description="Helical" evidence="9">
    <location>
        <begin position="24"/>
        <end position="42"/>
    </location>
</feature>
<feature type="transmembrane region" description="Helical" evidence="9">
    <location>
        <begin position="183"/>
        <end position="206"/>
    </location>
</feature>
<reference evidence="11" key="1">
    <citation type="submission" date="2020-09" db="EMBL/GenBank/DDBJ databases">
        <title>Sphingomonas sp., a new species isolated from pork steak.</title>
        <authorList>
            <person name="Heidler von Heilborn D."/>
        </authorList>
    </citation>
    <scope>NUCLEOTIDE SEQUENCE [LARGE SCALE GENOMIC DNA]</scope>
</reference>
<feature type="transmembrane region" description="Helical" evidence="9">
    <location>
        <begin position="280"/>
        <end position="300"/>
    </location>
</feature>
<evidence type="ECO:0000256" key="7">
    <source>
        <dbReference type="ARBA" id="ARBA00023136"/>
    </source>
</evidence>
<proteinExistence type="inferred from homology"/>
<keyword evidence="4" id="KW-1003">Cell membrane</keyword>
<dbReference type="GO" id="GO:0055085">
    <property type="term" value="P:transmembrane transport"/>
    <property type="evidence" value="ECO:0007669"/>
    <property type="project" value="TreeGrafter"/>
</dbReference>
<feature type="transmembrane region" description="Helical" evidence="9">
    <location>
        <begin position="241"/>
        <end position="260"/>
    </location>
</feature>
<feature type="compositionally biased region" description="Low complexity" evidence="8">
    <location>
        <begin position="134"/>
        <end position="145"/>
    </location>
</feature>
<gene>
    <name evidence="10" type="ORF">H5J25_03915</name>
</gene>
<feature type="transmembrane region" description="Helical" evidence="9">
    <location>
        <begin position="78"/>
        <end position="98"/>
    </location>
</feature>
<dbReference type="GO" id="GO:0005886">
    <property type="term" value="C:plasma membrane"/>
    <property type="evidence" value="ECO:0007669"/>
    <property type="project" value="UniProtKB-SubCell"/>
</dbReference>
<keyword evidence="5 9" id="KW-0812">Transmembrane</keyword>
<dbReference type="InterPro" id="IPR002549">
    <property type="entry name" value="AI-2E-like"/>
</dbReference>
<comment type="subcellular location">
    <subcellularLocation>
        <location evidence="1">Cell membrane</location>
        <topology evidence="1">Multi-pass membrane protein</topology>
    </subcellularLocation>
</comment>
<keyword evidence="7 9" id="KW-0472">Membrane</keyword>
<evidence type="ECO:0000256" key="5">
    <source>
        <dbReference type="ARBA" id="ARBA00022692"/>
    </source>
</evidence>
<dbReference type="KEGG" id="sari:H5J25_03915"/>
<feature type="transmembrane region" description="Helical" evidence="9">
    <location>
        <begin position="307"/>
        <end position="325"/>
    </location>
</feature>
<evidence type="ECO:0000256" key="4">
    <source>
        <dbReference type="ARBA" id="ARBA00022475"/>
    </source>
</evidence>
<name>A0A974S5B4_9SPHN</name>
<feature type="transmembrane region" description="Helical" evidence="9">
    <location>
        <begin position="345"/>
        <end position="370"/>
    </location>
</feature>
<evidence type="ECO:0000256" key="9">
    <source>
        <dbReference type="SAM" id="Phobius"/>
    </source>
</evidence>
<dbReference type="AlphaFoldDB" id="A0A974S5B4"/>
<dbReference type="PANTHER" id="PTHR21716">
    <property type="entry name" value="TRANSMEMBRANE PROTEIN"/>
    <property type="match status" value="1"/>
</dbReference>
<sequence>MIERQDTPKAIGRSLTGSWRQGRALDAAGPWIIASIVTFGLYAGRSVLLPIILAILLSFLLAPIVAGFRRLRVPRAPAVLLAIVLALGAIGTTSAILISQAATLSRDAPAYAERITAKVADLRTAIHERFGSVLRSSGGSSSKTSQDSRRAGAALAARPEDSRAVPVEIREPMPSAMDEIRSYLLPALAPIETTLIVLIVAIFILFQKEDLRDRLIRIMGTADLHRTTIALDEGAKRLSRYFLSQSIVNFSFGTVIWVGLYSIGIPSPGLWGVLAGLLRFIPYVGVLVAGVGPLALAAAVDPGWLMVGYVTLLFLIVEPLVGYVIEPLLYGHSTGLSPVSVVVAALFWTWIWGPLGLVLSMPLTLMLVVLGRHIPAFEIFDVVLGDRPALSPAQSFYQRVLAGHPEEAIELAEIQLETMTRTAYYDSVILCGLRLAVADLDRGAIARDALHAVGDATLEVLEALEDYPDPPTRNAELAPLEDPKARISTACADLNSSVLCVAGRGPLDPAVARMAAQLLRRAGCDVSEQVRPSGTANVLANIDASVICILGLFDERSFRRMQPVITNLKSAVSNASVLAGMTREQRADPTSHELLTSMESLCQAVSSTG</sequence>
<organism evidence="10 11">
    <name type="scientific">Sphingomonas aliaeris</name>
    <dbReference type="NCBI Taxonomy" id="2759526"/>
    <lineage>
        <taxon>Bacteria</taxon>
        <taxon>Pseudomonadati</taxon>
        <taxon>Pseudomonadota</taxon>
        <taxon>Alphaproteobacteria</taxon>
        <taxon>Sphingomonadales</taxon>
        <taxon>Sphingomonadaceae</taxon>
        <taxon>Sphingomonas</taxon>
    </lineage>
</organism>
<feature type="transmembrane region" description="Helical" evidence="9">
    <location>
        <begin position="48"/>
        <end position="66"/>
    </location>
</feature>
<evidence type="ECO:0000256" key="6">
    <source>
        <dbReference type="ARBA" id="ARBA00022989"/>
    </source>
</evidence>
<evidence type="ECO:0000256" key="1">
    <source>
        <dbReference type="ARBA" id="ARBA00004651"/>
    </source>
</evidence>
<feature type="region of interest" description="Disordered" evidence="8">
    <location>
        <begin position="134"/>
        <end position="159"/>
    </location>
</feature>
<keyword evidence="11" id="KW-1185">Reference proteome</keyword>
<evidence type="ECO:0000256" key="3">
    <source>
        <dbReference type="ARBA" id="ARBA00022448"/>
    </source>
</evidence>
<dbReference type="Proteomes" id="UP000595894">
    <property type="component" value="Chromosome"/>
</dbReference>
<dbReference type="RefSeq" id="WP_202094826.1">
    <property type="nucleotide sequence ID" value="NZ_CP061035.1"/>
</dbReference>
<keyword evidence="6 9" id="KW-1133">Transmembrane helix</keyword>
<keyword evidence="3" id="KW-0813">Transport</keyword>
<evidence type="ECO:0000256" key="8">
    <source>
        <dbReference type="SAM" id="MobiDB-lite"/>
    </source>
</evidence>
<protein>
    <submittedName>
        <fullName evidence="10">AI-2E family transporter</fullName>
    </submittedName>
</protein>
<dbReference type="Pfam" id="PF01594">
    <property type="entry name" value="AI-2E_transport"/>
    <property type="match status" value="1"/>
</dbReference>
<evidence type="ECO:0000256" key="2">
    <source>
        <dbReference type="ARBA" id="ARBA00009773"/>
    </source>
</evidence>
<comment type="similarity">
    <text evidence="2">Belongs to the autoinducer-2 exporter (AI-2E) (TC 2.A.86) family.</text>
</comment>
<dbReference type="EMBL" id="CP061035">
    <property type="protein sequence ID" value="QQV77905.1"/>
    <property type="molecule type" value="Genomic_DNA"/>
</dbReference>